<feature type="domain" description="DM10" evidence="8">
    <location>
        <begin position="1"/>
        <end position="78"/>
    </location>
</feature>
<feature type="compositionally biased region" description="Basic and acidic residues" evidence="7">
    <location>
        <begin position="28"/>
        <end position="37"/>
    </location>
</feature>
<dbReference type="InterPro" id="IPR006602">
    <property type="entry name" value="DM10_dom"/>
</dbReference>
<dbReference type="Gene3D" id="1.10.238.10">
    <property type="entry name" value="EF-hand"/>
    <property type="match status" value="1"/>
</dbReference>
<name>A0A4D9D193_9STRA</name>
<evidence type="ECO:0000256" key="4">
    <source>
        <dbReference type="ARBA" id="ARBA00022737"/>
    </source>
</evidence>
<dbReference type="Pfam" id="PF06565">
    <property type="entry name" value="DM10_dom"/>
    <property type="match status" value="3"/>
</dbReference>
<evidence type="ECO:0000256" key="7">
    <source>
        <dbReference type="SAM" id="MobiDB-lite"/>
    </source>
</evidence>
<comment type="caution">
    <text evidence="9">The sequence shown here is derived from an EMBL/GenBank/DDBJ whole genome shotgun (WGS) entry which is preliminary data.</text>
</comment>
<evidence type="ECO:0000256" key="3">
    <source>
        <dbReference type="ARBA" id="ARBA00022490"/>
    </source>
</evidence>
<comment type="subcellular location">
    <subcellularLocation>
        <location evidence="1">Cell projection</location>
        <location evidence="1">Cilium</location>
    </subcellularLocation>
    <subcellularLocation>
        <location evidence="2">Cytoplasm</location>
        <location evidence="2">Cytoskeleton</location>
    </subcellularLocation>
</comment>
<dbReference type="Gene3D" id="2.30.29.170">
    <property type="match status" value="3"/>
</dbReference>
<accession>A0A4D9D193</accession>
<dbReference type="Proteomes" id="UP000355283">
    <property type="component" value="Unassembled WGS sequence"/>
</dbReference>
<keyword evidence="10" id="KW-1185">Reference proteome</keyword>
<organism evidence="9 10">
    <name type="scientific">Nannochloropsis salina CCMP1776</name>
    <dbReference type="NCBI Taxonomy" id="1027361"/>
    <lineage>
        <taxon>Eukaryota</taxon>
        <taxon>Sar</taxon>
        <taxon>Stramenopiles</taxon>
        <taxon>Ochrophyta</taxon>
        <taxon>Eustigmatophyceae</taxon>
        <taxon>Eustigmatales</taxon>
        <taxon>Monodopsidaceae</taxon>
        <taxon>Microchloropsis</taxon>
        <taxon>Microchloropsis salina</taxon>
    </lineage>
</organism>
<dbReference type="GO" id="GO:0005929">
    <property type="term" value="C:cilium"/>
    <property type="evidence" value="ECO:0007669"/>
    <property type="project" value="UniProtKB-SubCell"/>
</dbReference>
<dbReference type="OrthoDB" id="10255210at2759"/>
<feature type="region of interest" description="Disordered" evidence="7">
    <location>
        <begin position="101"/>
        <end position="132"/>
    </location>
</feature>
<sequence length="889" mass="99567">MFSVIEPKETNSGIPQGTFMRKQKVPKPIKEQGDNHHQEEQFFSPADIAVGASVVFYNRTLVIIDADAHTRAWYKSTFGVEFGPAMECPDDGHREQRLRMEQPLLVRRKDVQERQQDEIRPQPSQSNTSDLLKLPPYQLRDTKVLRFYCAYEDENQLGGRHQCVLYFYVSDQTILIKETIEPGRHHFPTFLSRQCVLKDSDRLYQYEDLQCGGYIKVYGRRILLLSCDTSTAEWYASKGIEQKPLHIAQSESADPTSKVIITPPNGFGTDDDAYALGLKLEPGILEGKNKRQAKNQHEAKVLRFLVHLMRAIPTGKTASKDNNSTGAQRLEEDHSRNLILNFFEFDSTVSIFEPSIPNSGVDGGLFLARGKYKKYISNKATGNTGKSWEGLGGSHSRFLRPEDFLLTAPPVTFEVPATGARLFTLKTVGYDEYTRKILEDIGMILASGGNGEEGDILPYAMVTSQVYFAVPLAVRICLVKQAETFIGAGIPIRALFRAYDEGNVGALMHVEFAKLIRELETQAHATPITHQELVALLVSFEVATAFVGPMVASGAGVENDESGSKSGIWYDDYVDALSICAPKSVLEQAKEAVGANQLSIEERLYKALTGAFMHGESHRAFLRKTLRQLDVRGCGQLDMEQWFHALKVHGLTPLLTESAASTLFLQYDLCGTGKLHYMDLCDAIYTIESVDIPLSSLSSSFKTCRDPCAGKEVSFSRKGQAPTIKKYLQDLTRSIQHCDGNQQQQLENAVQSFCSCFSRLGRKRILCKIYTAFDTSPYSKQSNVRRGRITREQFYKGVKETAAEFHVDFKEFDCEVLGLYLFPDPKSCLISYNALLEALCARDLEKLAKVRQDGIEIANRLANDNSFEEKDSSRLRDFGGRLKVVGDAS</sequence>
<evidence type="ECO:0000313" key="10">
    <source>
        <dbReference type="Proteomes" id="UP000355283"/>
    </source>
</evidence>
<evidence type="ECO:0000313" key="9">
    <source>
        <dbReference type="EMBL" id="TFJ83773.1"/>
    </source>
</evidence>
<keyword evidence="6" id="KW-0966">Cell projection</keyword>
<keyword evidence="4" id="KW-0677">Repeat</keyword>
<keyword evidence="3" id="KW-0963">Cytoplasm</keyword>
<dbReference type="AlphaFoldDB" id="A0A4D9D193"/>
<dbReference type="EMBL" id="SDOX01000021">
    <property type="protein sequence ID" value="TFJ83773.1"/>
    <property type="molecule type" value="Genomic_DNA"/>
</dbReference>
<dbReference type="PANTHER" id="PTHR12086">
    <property type="entry name" value="EF-HAND DOMAIN C-TERMINAL CONTAINING PROTEIN"/>
    <property type="match status" value="1"/>
</dbReference>
<evidence type="ECO:0000256" key="2">
    <source>
        <dbReference type="ARBA" id="ARBA00004245"/>
    </source>
</evidence>
<dbReference type="InterPro" id="IPR011992">
    <property type="entry name" value="EF-hand-dom_pair"/>
</dbReference>
<evidence type="ECO:0000259" key="8">
    <source>
        <dbReference type="PROSITE" id="PS51336"/>
    </source>
</evidence>
<proteinExistence type="predicted"/>
<dbReference type="GO" id="GO:0005856">
    <property type="term" value="C:cytoskeleton"/>
    <property type="evidence" value="ECO:0007669"/>
    <property type="project" value="UniProtKB-SubCell"/>
</dbReference>
<feature type="domain" description="DM10" evidence="8">
    <location>
        <begin position="141"/>
        <end position="239"/>
    </location>
</feature>
<evidence type="ECO:0000256" key="5">
    <source>
        <dbReference type="ARBA" id="ARBA00023212"/>
    </source>
</evidence>
<feature type="compositionally biased region" description="Basic and acidic residues" evidence="7">
    <location>
        <begin position="107"/>
        <end position="120"/>
    </location>
</feature>
<dbReference type="PROSITE" id="PS51336">
    <property type="entry name" value="DM10"/>
    <property type="match status" value="3"/>
</dbReference>
<feature type="domain" description="DM10" evidence="8">
    <location>
        <begin position="298"/>
        <end position="442"/>
    </location>
</feature>
<dbReference type="SMART" id="SM00676">
    <property type="entry name" value="DM10"/>
    <property type="match status" value="3"/>
</dbReference>
<gene>
    <name evidence="9" type="ORF">NSK_004875</name>
</gene>
<dbReference type="SUPFAM" id="SSF47473">
    <property type="entry name" value="EF-hand"/>
    <property type="match status" value="1"/>
</dbReference>
<reference evidence="9 10" key="1">
    <citation type="submission" date="2019-01" db="EMBL/GenBank/DDBJ databases">
        <title>Nuclear Genome Assembly of the Microalgal Biofuel strain Nannochloropsis salina CCMP1776.</title>
        <authorList>
            <person name="Hovde B."/>
        </authorList>
    </citation>
    <scope>NUCLEOTIDE SEQUENCE [LARGE SCALE GENOMIC DNA]</scope>
    <source>
        <strain evidence="9 10">CCMP1776</strain>
    </source>
</reference>
<evidence type="ECO:0000256" key="1">
    <source>
        <dbReference type="ARBA" id="ARBA00004138"/>
    </source>
</evidence>
<feature type="region of interest" description="Disordered" evidence="7">
    <location>
        <begin position="1"/>
        <end position="37"/>
    </location>
</feature>
<keyword evidence="5" id="KW-0206">Cytoskeleton</keyword>
<evidence type="ECO:0000256" key="6">
    <source>
        <dbReference type="ARBA" id="ARBA00023273"/>
    </source>
</evidence>
<protein>
    <recommendedName>
        <fullName evidence="8">DM10 domain-containing protein</fullName>
    </recommendedName>
</protein>
<dbReference type="InterPro" id="IPR040193">
    <property type="entry name" value="EFHC1/EFHC2/EFHB"/>
</dbReference>